<proteinExistence type="predicted"/>
<dbReference type="EMBL" id="QPJK01000011">
    <property type="protein sequence ID" value="RCW66261.1"/>
    <property type="molecule type" value="Genomic_DNA"/>
</dbReference>
<dbReference type="PANTHER" id="PTHR33747:SF1">
    <property type="entry name" value="ADENYLATE CYCLASE-ASSOCIATED CAP C-TERMINAL DOMAIN-CONTAINING PROTEIN"/>
    <property type="match status" value="1"/>
</dbReference>
<dbReference type="InterPro" id="IPR004027">
    <property type="entry name" value="SEC_C_motif"/>
</dbReference>
<dbReference type="Gene3D" id="3.10.450.50">
    <property type="match status" value="1"/>
</dbReference>
<name>A0A368XE60_9BURK</name>
<accession>A0A368XE60</accession>
<dbReference type="InterPro" id="IPR011978">
    <property type="entry name" value="YgfB-like"/>
</dbReference>
<dbReference type="NCBIfam" id="TIGR02292">
    <property type="entry name" value="ygfB_yecA"/>
    <property type="match status" value="1"/>
</dbReference>
<dbReference type="Pfam" id="PF03695">
    <property type="entry name" value="UPF0149"/>
    <property type="match status" value="1"/>
</dbReference>
<gene>
    <name evidence="1" type="ORF">DES41_111219</name>
</gene>
<comment type="caution">
    <text evidence="1">The sequence shown here is derived from an EMBL/GenBank/DDBJ whole genome shotgun (WGS) entry which is preliminary data.</text>
</comment>
<dbReference type="Gene3D" id="1.20.120.740">
    <property type="entry name" value="YgfB uncharacterised protein family UPF0149, PF03695"/>
    <property type="match status" value="1"/>
</dbReference>
<dbReference type="Pfam" id="PF02810">
    <property type="entry name" value="SEC-C"/>
    <property type="match status" value="1"/>
</dbReference>
<reference evidence="1 2" key="1">
    <citation type="submission" date="2018-07" db="EMBL/GenBank/DDBJ databases">
        <title>Genomic Encyclopedia of Type Strains, Phase IV (KMG-IV): sequencing the most valuable type-strain genomes for metagenomic binning, comparative biology and taxonomic classification.</title>
        <authorList>
            <person name="Goeker M."/>
        </authorList>
    </citation>
    <scope>NUCLEOTIDE SEQUENCE [LARGE SCALE GENOMIC DNA]</scope>
    <source>
        <strain evidence="1 2">DSM 21634</strain>
    </source>
</reference>
<protein>
    <submittedName>
        <fullName evidence="1">YecA family protein</fullName>
    </submittedName>
</protein>
<keyword evidence="2" id="KW-1185">Reference proteome</keyword>
<dbReference type="SUPFAM" id="SSF103642">
    <property type="entry name" value="Sec-C motif"/>
    <property type="match status" value="1"/>
</dbReference>
<sequence>MHDDDITLIHSPLERTHSADGHTLRIHIYRSPESNWTLEVEDELGTSTVWDESFDTDTAALEAALAALEIEGVHDFVTSAQQAAEQDEPALLQKLAQARAQSPSSPSGVRDMMLPLSNEELDDLDGFLLGLDAEESMTLDMLDGFMHALAIGPQTVMPSRWLPKVWGQAEGPLPPAESLDEANHWLGLLMRHFNSIVAGYEQNPPIIEPCWSSTRYGDDGELDDAETWAHGFIQAVELSRAAWQELLDDPGGQRWYQPIGLLGEDDFSADQDELTRTPAQRAALAEQIEDSLAHIHAFWLPPRQAVAEREHAQRMGRKVGRNEPCPCGGGNKFKKCCGAAAHLH</sequence>
<dbReference type="PANTHER" id="PTHR33747">
    <property type="entry name" value="UPF0225 PROTEIN SCO1677"/>
    <property type="match status" value="1"/>
</dbReference>
<dbReference type="InterPro" id="IPR036255">
    <property type="entry name" value="YgfB-like_sf"/>
</dbReference>
<dbReference type="Proteomes" id="UP000252884">
    <property type="component" value="Unassembled WGS sequence"/>
</dbReference>
<evidence type="ECO:0000313" key="2">
    <source>
        <dbReference type="Proteomes" id="UP000252884"/>
    </source>
</evidence>
<organism evidence="1 2">
    <name type="scientific">Pseudorhodoferax soli</name>
    <dbReference type="NCBI Taxonomy" id="545864"/>
    <lineage>
        <taxon>Bacteria</taxon>
        <taxon>Pseudomonadati</taxon>
        <taxon>Pseudomonadota</taxon>
        <taxon>Betaproteobacteria</taxon>
        <taxon>Burkholderiales</taxon>
        <taxon>Comamonadaceae</taxon>
    </lineage>
</organism>
<dbReference type="SUPFAM" id="SSF101327">
    <property type="entry name" value="YgfB-like"/>
    <property type="match status" value="1"/>
</dbReference>
<evidence type="ECO:0000313" key="1">
    <source>
        <dbReference type="EMBL" id="RCW66261.1"/>
    </source>
</evidence>
<dbReference type="OrthoDB" id="570299at2"/>
<dbReference type="RefSeq" id="WP_147283019.1">
    <property type="nucleotide sequence ID" value="NZ_QPJK01000011.1"/>
</dbReference>
<dbReference type="AlphaFoldDB" id="A0A368XE60"/>